<protein>
    <submittedName>
        <fullName evidence="1">Uncharacterized protein</fullName>
    </submittedName>
</protein>
<evidence type="ECO:0000313" key="2">
    <source>
        <dbReference type="Proteomes" id="UP000605099"/>
    </source>
</evidence>
<name>A0ABQ2JK91_9SPHN</name>
<organism evidence="1 2">
    <name type="scientific">Novosphingobium indicum</name>
    <dbReference type="NCBI Taxonomy" id="462949"/>
    <lineage>
        <taxon>Bacteria</taxon>
        <taxon>Pseudomonadati</taxon>
        <taxon>Pseudomonadota</taxon>
        <taxon>Alphaproteobacteria</taxon>
        <taxon>Sphingomonadales</taxon>
        <taxon>Sphingomonadaceae</taxon>
        <taxon>Novosphingobium</taxon>
    </lineage>
</organism>
<gene>
    <name evidence="1" type="ORF">GCM10011349_20430</name>
</gene>
<proteinExistence type="predicted"/>
<keyword evidence="2" id="KW-1185">Reference proteome</keyword>
<evidence type="ECO:0000313" key="1">
    <source>
        <dbReference type="EMBL" id="GGN49617.1"/>
    </source>
</evidence>
<sequence>MSSAARKPRSRHYATKAKVKSYVETARELGIKIGGVELAPDGTIRILAEQAVRAANTGSAYDDWKREGN</sequence>
<comment type="caution">
    <text evidence="1">The sequence shown here is derived from an EMBL/GenBank/DDBJ whole genome shotgun (WGS) entry which is preliminary data.</text>
</comment>
<dbReference type="EMBL" id="BMLK01000008">
    <property type="protein sequence ID" value="GGN49617.1"/>
    <property type="molecule type" value="Genomic_DNA"/>
</dbReference>
<dbReference type="Proteomes" id="UP000605099">
    <property type="component" value="Unassembled WGS sequence"/>
</dbReference>
<accession>A0ABQ2JK91</accession>
<reference evidence="2" key="1">
    <citation type="journal article" date="2019" name="Int. J. Syst. Evol. Microbiol.">
        <title>The Global Catalogue of Microorganisms (GCM) 10K type strain sequencing project: providing services to taxonomists for standard genome sequencing and annotation.</title>
        <authorList>
            <consortium name="The Broad Institute Genomics Platform"/>
            <consortium name="The Broad Institute Genome Sequencing Center for Infectious Disease"/>
            <person name="Wu L."/>
            <person name="Ma J."/>
        </authorList>
    </citation>
    <scope>NUCLEOTIDE SEQUENCE [LARGE SCALE GENOMIC DNA]</scope>
    <source>
        <strain evidence="2">CGMCC 1.6784</strain>
    </source>
</reference>
<dbReference type="RefSeq" id="WP_188819581.1">
    <property type="nucleotide sequence ID" value="NZ_BMLK01000008.1"/>
</dbReference>